<protein>
    <recommendedName>
        <fullName evidence="2">SIS domain-containing protein</fullName>
    </recommendedName>
</protein>
<reference evidence="1" key="1">
    <citation type="journal article" date="2014" name="Front. Microbiol.">
        <title>High frequency of phylogenetically diverse reductive dehalogenase-homologous genes in deep subseafloor sedimentary metagenomes.</title>
        <authorList>
            <person name="Kawai M."/>
            <person name="Futagami T."/>
            <person name="Toyoda A."/>
            <person name="Takaki Y."/>
            <person name="Nishi S."/>
            <person name="Hori S."/>
            <person name="Arai W."/>
            <person name="Tsubouchi T."/>
            <person name="Morono Y."/>
            <person name="Uchiyama I."/>
            <person name="Ito T."/>
            <person name="Fujiyama A."/>
            <person name="Inagaki F."/>
            <person name="Takami H."/>
        </authorList>
    </citation>
    <scope>NUCLEOTIDE SEQUENCE</scope>
    <source>
        <strain evidence="1">Expedition CK06-06</strain>
    </source>
</reference>
<organism evidence="1">
    <name type="scientific">marine sediment metagenome</name>
    <dbReference type="NCBI Taxonomy" id="412755"/>
    <lineage>
        <taxon>unclassified sequences</taxon>
        <taxon>metagenomes</taxon>
        <taxon>ecological metagenomes</taxon>
    </lineage>
</organism>
<dbReference type="SUPFAM" id="SSF53697">
    <property type="entry name" value="SIS domain"/>
    <property type="match status" value="1"/>
</dbReference>
<name>X1DD52_9ZZZZ</name>
<dbReference type="AlphaFoldDB" id="X1DD52"/>
<sequence length="115" mass="11977">MADLARTIHTATDQDLLIALEISGQSPYIAGALETAQEKGLPTAAILGAASMNSARAANAVLAARSNPSLGVGIISIESIIYALCEALRWRFADRFAGAEQAIAGLTEQIQHAND</sequence>
<evidence type="ECO:0008006" key="2">
    <source>
        <dbReference type="Google" id="ProtNLM"/>
    </source>
</evidence>
<gene>
    <name evidence="1" type="ORF">S01H4_49881</name>
</gene>
<proteinExistence type="predicted"/>
<evidence type="ECO:0000313" key="1">
    <source>
        <dbReference type="EMBL" id="GAH02959.1"/>
    </source>
</evidence>
<comment type="caution">
    <text evidence="1">The sequence shown here is derived from an EMBL/GenBank/DDBJ whole genome shotgun (WGS) entry which is preliminary data.</text>
</comment>
<dbReference type="EMBL" id="BART01028260">
    <property type="protein sequence ID" value="GAH02959.1"/>
    <property type="molecule type" value="Genomic_DNA"/>
</dbReference>
<accession>X1DD52</accession>
<dbReference type="GO" id="GO:1901135">
    <property type="term" value="P:carbohydrate derivative metabolic process"/>
    <property type="evidence" value="ECO:0007669"/>
    <property type="project" value="InterPro"/>
</dbReference>
<dbReference type="InterPro" id="IPR046348">
    <property type="entry name" value="SIS_dom_sf"/>
</dbReference>
<dbReference type="Gene3D" id="3.40.50.10490">
    <property type="entry name" value="Glucose-6-phosphate isomerase like protein, domain 1"/>
    <property type="match status" value="1"/>
</dbReference>
<dbReference type="GO" id="GO:0097367">
    <property type="term" value="F:carbohydrate derivative binding"/>
    <property type="evidence" value="ECO:0007669"/>
    <property type="project" value="InterPro"/>
</dbReference>